<dbReference type="AlphaFoldDB" id="A0A151NPM1"/>
<dbReference type="Proteomes" id="UP000050525">
    <property type="component" value="Unassembled WGS sequence"/>
</dbReference>
<organism evidence="3 4">
    <name type="scientific">Alligator mississippiensis</name>
    <name type="common">American alligator</name>
    <dbReference type="NCBI Taxonomy" id="8496"/>
    <lineage>
        <taxon>Eukaryota</taxon>
        <taxon>Metazoa</taxon>
        <taxon>Chordata</taxon>
        <taxon>Craniata</taxon>
        <taxon>Vertebrata</taxon>
        <taxon>Euteleostomi</taxon>
        <taxon>Archelosauria</taxon>
        <taxon>Archosauria</taxon>
        <taxon>Crocodylia</taxon>
        <taxon>Alligatoridae</taxon>
        <taxon>Alligatorinae</taxon>
        <taxon>Alligator</taxon>
    </lineage>
</organism>
<feature type="compositionally biased region" description="Polar residues" evidence="1">
    <location>
        <begin position="306"/>
        <end position="348"/>
    </location>
</feature>
<reference evidence="3 4" key="1">
    <citation type="journal article" date="2012" name="Genome Biol.">
        <title>Sequencing three crocodilian genomes to illuminate the evolution of archosaurs and amniotes.</title>
        <authorList>
            <person name="St John J.A."/>
            <person name="Braun E.L."/>
            <person name="Isberg S.R."/>
            <person name="Miles L.G."/>
            <person name="Chong A.Y."/>
            <person name="Gongora J."/>
            <person name="Dalzell P."/>
            <person name="Moran C."/>
            <person name="Bed'hom B."/>
            <person name="Abzhanov A."/>
            <person name="Burgess S.C."/>
            <person name="Cooksey A.M."/>
            <person name="Castoe T.A."/>
            <person name="Crawford N.G."/>
            <person name="Densmore L.D."/>
            <person name="Drew J.C."/>
            <person name="Edwards S.V."/>
            <person name="Faircloth B.C."/>
            <person name="Fujita M.K."/>
            <person name="Greenwold M.J."/>
            <person name="Hoffmann F.G."/>
            <person name="Howard J.M."/>
            <person name="Iguchi T."/>
            <person name="Janes D.E."/>
            <person name="Khan S.Y."/>
            <person name="Kohno S."/>
            <person name="de Koning A.J."/>
            <person name="Lance S.L."/>
            <person name="McCarthy F.M."/>
            <person name="McCormack J.E."/>
            <person name="Merchant M.E."/>
            <person name="Peterson D.G."/>
            <person name="Pollock D.D."/>
            <person name="Pourmand N."/>
            <person name="Raney B.J."/>
            <person name="Roessler K.A."/>
            <person name="Sanford J.R."/>
            <person name="Sawyer R.H."/>
            <person name="Schmidt C.J."/>
            <person name="Triplett E.W."/>
            <person name="Tuberville T.D."/>
            <person name="Venegas-Anaya M."/>
            <person name="Howard J.T."/>
            <person name="Jarvis E.D."/>
            <person name="Guillette L.J.Jr."/>
            <person name="Glenn T.C."/>
            <person name="Green R.E."/>
            <person name="Ray D.A."/>
        </authorList>
    </citation>
    <scope>NUCLEOTIDE SEQUENCE [LARGE SCALE GENOMIC DNA]</scope>
    <source>
        <strain evidence="3">KSC_2009_1</strain>
    </source>
</reference>
<keyword evidence="4" id="KW-1185">Reference proteome</keyword>
<dbReference type="InterPro" id="IPR029354">
    <property type="entry name" value="Cylicin_N"/>
</dbReference>
<comment type="caution">
    <text evidence="3">The sequence shown here is derived from an EMBL/GenBank/DDBJ whole genome shotgun (WGS) entry which is preliminary data.</text>
</comment>
<name>A0A151NPM1_ALLMI</name>
<feature type="domain" description="Cylicin N-terminal" evidence="2">
    <location>
        <begin position="14"/>
        <end position="71"/>
    </location>
</feature>
<gene>
    <name evidence="3" type="ORF">Y1Q_0015678</name>
</gene>
<evidence type="ECO:0000313" key="3">
    <source>
        <dbReference type="EMBL" id="KYO38435.1"/>
    </source>
</evidence>
<sequence length="364" mass="38731">MAAPLASQNERLALYEKYVPDIESYKLIQQPLNRLSFSLDFPKPNRPGKKARSKPSDLQTRKVTKEDKPKLLPIQITSRISAFQLLKTPESSTEGPAPPAPQGPAPTLHKSQKRRFKFVSGSKKKDPSPILSTKTAPGTTISSIIGEAVSPPAAADTFLSTQPAAKNSHLIVFQKQDKSKSPHVKVKYISLTHQFSNPVLESPPTAPLTALAEAPITAQSKPRKCILKLSSLSQRKMSAPILASHAISISTISSTTNEIKSSSINASISPPSPEVIPLKPAAGQTNLAVLTQHSALLSATSIRSVTPTHGITNSGNPSGTASKDSGETTSNSKSTSTVIQQASPQKAVTQAAPLPGAKWVQRFL</sequence>
<evidence type="ECO:0000256" key="1">
    <source>
        <dbReference type="SAM" id="MobiDB-lite"/>
    </source>
</evidence>
<dbReference type="Pfam" id="PF15241">
    <property type="entry name" value="Cylicin_N"/>
    <property type="match status" value="1"/>
</dbReference>
<evidence type="ECO:0000313" key="4">
    <source>
        <dbReference type="Proteomes" id="UP000050525"/>
    </source>
</evidence>
<feature type="compositionally biased region" description="Basic and acidic residues" evidence="1">
    <location>
        <begin position="59"/>
        <end position="70"/>
    </location>
</feature>
<accession>A0A151NPM1</accession>
<feature type="region of interest" description="Disordered" evidence="1">
    <location>
        <begin position="306"/>
        <end position="353"/>
    </location>
</feature>
<feature type="region of interest" description="Disordered" evidence="1">
    <location>
        <begin position="87"/>
        <end position="137"/>
    </location>
</feature>
<proteinExistence type="predicted"/>
<protein>
    <recommendedName>
        <fullName evidence="2">Cylicin N-terminal domain-containing protein</fullName>
    </recommendedName>
</protein>
<dbReference type="EMBL" id="AKHW03002524">
    <property type="protein sequence ID" value="KYO38435.1"/>
    <property type="molecule type" value="Genomic_DNA"/>
</dbReference>
<evidence type="ECO:0000259" key="2">
    <source>
        <dbReference type="Pfam" id="PF15241"/>
    </source>
</evidence>
<feature type="region of interest" description="Disordered" evidence="1">
    <location>
        <begin position="37"/>
        <end position="70"/>
    </location>
</feature>